<evidence type="ECO:0000256" key="1">
    <source>
        <dbReference type="ARBA" id="ARBA00022441"/>
    </source>
</evidence>
<evidence type="ECO:0000313" key="6">
    <source>
        <dbReference type="Proteomes" id="UP001221411"/>
    </source>
</evidence>
<dbReference type="SMART" id="SM00050">
    <property type="entry name" value="DISIN"/>
    <property type="match status" value="1"/>
</dbReference>
<reference evidence="5 6" key="1">
    <citation type="submission" date="2022-11" db="EMBL/GenBank/DDBJ databases">
        <title>Minimal conservation of predation-associated metabolite biosynthetic gene clusters underscores biosynthetic potential of Myxococcota including descriptions for ten novel species: Archangium lansinium sp. nov., Myxococcus landrumus sp. nov., Nannocystis bai.</title>
        <authorList>
            <person name="Ahearne A."/>
            <person name="Stevens C."/>
            <person name="Dowd S."/>
        </authorList>
    </citation>
    <scope>NUCLEOTIDE SEQUENCE [LARGE SCALE GENOMIC DNA]</scope>
    <source>
        <strain evidence="5 6">RJM3</strain>
    </source>
</reference>
<keyword evidence="1" id="KW-0880">Kelch repeat</keyword>
<dbReference type="InterPro" id="IPR001762">
    <property type="entry name" value="Disintegrin_dom"/>
</dbReference>
<evidence type="ECO:0000256" key="2">
    <source>
        <dbReference type="ARBA" id="ARBA00022737"/>
    </source>
</evidence>
<dbReference type="Pfam" id="PF01344">
    <property type="entry name" value="Kelch_1"/>
    <property type="match status" value="1"/>
</dbReference>
<dbReference type="InterPro" id="IPR006652">
    <property type="entry name" value="Kelch_1"/>
</dbReference>
<feature type="domain" description="Disintegrin" evidence="4">
    <location>
        <begin position="584"/>
        <end position="657"/>
    </location>
</feature>
<dbReference type="PANTHER" id="PTHR46344:SF27">
    <property type="entry name" value="KELCH REPEAT SUPERFAMILY PROTEIN"/>
    <property type="match status" value="1"/>
</dbReference>
<evidence type="ECO:0000256" key="3">
    <source>
        <dbReference type="SAM" id="MobiDB-lite"/>
    </source>
</evidence>
<evidence type="ECO:0000313" key="5">
    <source>
        <dbReference type="EMBL" id="MDC0746332.1"/>
    </source>
</evidence>
<dbReference type="InterPro" id="IPR037293">
    <property type="entry name" value="Gal_Oxidase_central_sf"/>
</dbReference>
<proteinExistence type="predicted"/>
<dbReference type="Gene3D" id="2.130.10.80">
    <property type="entry name" value="Galactose oxidase/kelch, beta-propeller"/>
    <property type="match status" value="4"/>
</dbReference>
<dbReference type="PROSITE" id="PS50214">
    <property type="entry name" value="DISINTEGRIN_2"/>
    <property type="match status" value="1"/>
</dbReference>
<name>A0ABT5EYH9_9BACT</name>
<comment type="caution">
    <text evidence="5">The sequence shown here is derived from an EMBL/GenBank/DDBJ whole genome shotgun (WGS) entry which is preliminary data.</text>
</comment>
<evidence type="ECO:0000259" key="4">
    <source>
        <dbReference type="PROSITE" id="PS50214"/>
    </source>
</evidence>
<dbReference type="EMBL" id="JAQNDO010000001">
    <property type="protein sequence ID" value="MDC0746332.1"/>
    <property type="molecule type" value="Genomic_DNA"/>
</dbReference>
<dbReference type="SUPFAM" id="SSF50965">
    <property type="entry name" value="Galactose oxidase, central domain"/>
    <property type="match status" value="1"/>
</dbReference>
<dbReference type="SMART" id="SM00612">
    <property type="entry name" value="Kelch"/>
    <property type="match status" value="5"/>
</dbReference>
<feature type="region of interest" description="Disordered" evidence="3">
    <location>
        <begin position="917"/>
        <end position="938"/>
    </location>
</feature>
<dbReference type="PROSITE" id="PS51257">
    <property type="entry name" value="PROKAR_LIPOPROTEIN"/>
    <property type="match status" value="1"/>
</dbReference>
<keyword evidence="6" id="KW-1185">Reference proteome</keyword>
<dbReference type="Proteomes" id="UP001221411">
    <property type="component" value="Unassembled WGS sequence"/>
</dbReference>
<dbReference type="RefSeq" id="WP_271924715.1">
    <property type="nucleotide sequence ID" value="NZ_JAQNDO010000001.1"/>
</dbReference>
<organism evidence="5 6">
    <name type="scientific">Polyangium mundeleinium</name>
    <dbReference type="NCBI Taxonomy" id="2995306"/>
    <lineage>
        <taxon>Bacteria</taxon>
        <taxon>Pseudomonadati</taxon>
        <taxon>Myxococcota</taxon>
        <taxon>Polyangia</taxon>
        <taxon>Polyangiales</taxon>
        <taxon>Polyangiaceae</taxon>
        <taxon>Polyangium</taxon>
    </lineage>
</organism>
<dbReference type="InterPro" id="IPR011043">
    <property type="entry name" value="Gal_Oxase/kelch_b-propeller"/>
</dbReference>
<sequence>MHEPNVRVDRKRSYARWRGFSSLAMALGTLAACGGNEVTEKPGEAFREPEDAAAEPLRTKLRAGFPGQVEEVLRSSPFESDEAGYRRRPPRGVGAWDDLIVALPREGEGAVRFRAADGFELLVREEGTSGRAFTVDDAVAYPRRGGTSLWVAGAGGVEEWLVIEADRAAPGEVLGAWRVDGAEARNDASGVHFFDPAGRARLHVTAPRAFSEGGHPIGVRLALDGATIKLYLEDAPPPGAALLVDPAWTTVAPMNTPRDNHAASLLANGKVLVTGGYSVGDVATKFAELYDPATNLWSFTGSMKDARYAHTSTRLADGRVLVVGGLSSIFGSLAAAETFDPATGTFSPAGVMSIHRYTHRAALLPDGRVLVTGGADASTEIYNPATNGWTAGPVMDDSREAHALVTLASGKVLAIGSAGLSGGSLTAEVYDPATNGWSLTGPLNVPHAYNTAVLLGNGKALTCGNTDSQAFCELYDPATNAWTLTGSMVKGRYALSMTLLPTGKVLVAGGMGPSSLASAELYDPSTGAWSTTASLGLARGYHTATLLQNGSVLVAGGDPPNVLYTTSAEIYTSTTPIACSVPADCANGLCVDGYCCDSACGGGAAGDCQACNVPGAQGICSPIAAGTTCRVAASACDMPETCNGVATTCPVDVALPNGTGCNDGNACTQNDTCMSGSCMPGSPVMCVPLDTCHTAGTCNPASGVCTNPAKADGSACNDGNACTQTDQCAAGVCTGMAPVVCAPLDACHEAGTCNPASGVCTNPAKADGSACNDGNACTQTDQCAGGVCMGMAPVACAPLDACHEAGTCDAASGTCSNPAKPDGMPCAGGVCVAGACAMDPSGSGGSGGAGGNGGSGGMGAGGAGGAGGNGGNGGSGGAGGMGAGGAGGNGGAGGMGGMGSGGNGGAGGMGAGGFGGAGGGGGASSSSSSGSGSGGFGGDAVTEEGSCGCRQVGGGSHGAWWVLGLLLLPLRRKNRVNQARA</sequence>
<accession>A0ABT5EYH9</accession>
<dbReference type="InterPro" id="IPR036436">
    <property type="entry name" value="Disintegrin_dom_sf"/>
</dbReference>
<dbReference type="Gene3D" id="4.10.70.10">
    <property type="entry name" value="Disintegrin domain"/>
    <property type="match status" value="1"/>
</dbReference>
<dbReference type="PANTHER" id="PTHR46344">
    <property type="entry name" value="OS02G0202900 PROTEIN"/>
    <property type="match status" value="1"/>
</dbReference>
<protein>
    <submittedName>
        <fullName evidence="5">Kelch repeat-containing protein</fullName>
    </submittedName>
</protein>
<gene>
    <name evidence="5" type="ORF">POL67_33695</name>
</gene>
<keyword evidence="2" id="KW-0677">Repeat</keyword>